<keyword evidence="3" id="KW-0472">Membrane</keyword>
<protein>
    <recommendedName>
        <fullName evidence="4">Mechanosensitive ion channel MscS domain-containing protein</fullName>
    </recommendedName>
</protein>
<evidence type="ECO:0000256" key="2">
    <source>
        <dbReference type="ARBA" id="ARBA00023303"/>
    </source>
</evidence>
<dbReference type="GO" id="GO:0016020">
    <property type="term" value="C:membrane"/>
    <property type="evidence" value="ECO:0007669"/>
    <property type="project" value="InterPro"/>
</dbReference>
<evidence type="ECO:0000313" key="5">
    <source>
        <dbReference type="EMBL" id="KAF7138969.1"/>
    </source>
</evidence>
<organism evidence="5 6">
    <name type="scientific">Rhododendron simsii</name>
    <name type="common">Sims's rhododendron</name>
    <dbReference type="NCBI Taxonomy" id="118357"/>
    <lineage>
        <taxon>Eukaryota</taxon>
        <taxon>Viridiplantae</taxon>
        <taxon>Streptophyta</taxon>
        <taxon>Embryophyta</taxon>
        <taxon>Tracheophyta</taxon>
        <taxon>Spermatophyta</taxon>
        <taxon>Magnoliopsida</taxon>
        <taxon>eudicotyledons</taxon>
        <taxon>Gunneridae</taxon>
        <taxon>Pentapetalae</taxon>
        <taxon>asterids</taxon>
        <taxon>Ericales</taxon>
        <taxon>Ericaceae</taxon>
        <taxon>Ericoideae</taxon>
        <taxon>Rhodoreae</taxon>
        <taxon>Rhododendron</taxon>
    </lineage>
</organism>
<feature type="domain" description="Mechanosensitive ion channel MscS" evidence="4">
    <location>
        <begin position="234"/>
        <end position="292"/>
    </location>
</feature>
<dbReference type="PANTHER" id="PTHR30566">
    <property type="entry name" value="YNAI-RELATED MECHANOSENSITIVE ION CHANNEL"/>
    <property type="match status" value="1"/>
</dbReference>
<dbReference type="AlphaFoldDB" id="A0A834GRL0"/>
<keyword evidence="1" id="KW-0813">Transport</keyword>
<accession>A0A834GRL0</accession>
<dbReference type="SUPFAM" id="SSF50182">
    <property type="entry name" value="Sm-like ribonucleoproteins"/>
    <property type="match status" value="1"/>
</dbReference>
<dbReference type="InterPro" id="IPR010920">
    <property type="entry name" value="LSM_dom_sf"/>
</dbReference>
<feature type="transmembrane region" description="Helical" evidence="3">
    <location>
        <begin position="82"/>
        <end position="105"/>
    </location>
</feature>
<dbReference type="GO" id="GO:0034220">
    <property type="term" value="P:monoatomic ion transmembrane transport"/>
    <property type="evidence" value="ECO:0007669"/>
    <property type="project" value="UniProtKB-KW"/>
</dbReference>
<name>A0A834GRL0_RHOSS</name>
<keyword evidence="3" id="KW-1133">Transmembrane helix</keyword>
<evidence type="ECO:0000256" key="1">
    <source>
        <dbReference type="ARBA" id="ARBA00023065"/>
    </source>
</evidence>
<gene>
    <name evidence="5" type="ORF">RHSIM_Rhsim07G0181500</name>
</gene>
<evidence type="ECO:0000256" key="3">
    <source>
        <dbReference type="SAM" id="Phobius"/>
    </source>
</evidence>
<evidence type="ECO:0000313" key="6">
    <source>
        <dbReference type="Proteomes" id="UP000626092"/>
    </source>
</evidence>
<feature type="transmembrane region" description="Helical" evidence="3">
    <location>
        <begin position="165"/>
        <end position="183"/>
    </location>
</feature>
<reference evidence="5" key="1">
    <citation type="submission" date="2019-11" db="EMBL/GenBank/DDBJ databases">
        <authorList>
            <person name="Liu Y."/>
            <person name="Hou J."/>
            <person name="Li T.-Q."/>
            <person name="Guan C.-H."/>
            <person name="Wu X."/>
            <person name="Wu H.-Z."/>
            <person name="Ling F."/>
            <person name="Zhang R."/>
            <person name="Shi X.-G."/>
            <person name="Ren J.-P."/>
            <person name="Chen E.-F."/>
            <person name="Sun J.-M."/>
        </authorList>
    </citation>
    <scope>NUCLEOTIDE SEQUENCE</scope>
    <source>
        <strain evidence="5">Adult_tree_wgs_1</strain>
        <tissue evidence="5">Leaves</tissue>
    </source>
</reference>
<dbReference type="PANTHER" id="PTHR30566:SF5">
    <property type="entry name" value="MECHANOSENSITIVE ION CHANNEL PROTEIN 1, MITOCHONDRIAL-RELATED"/>
    <property type="match status" value="1"/>
</dbReference>
<dbReference type="EMBL" id="WJXA01000007">
    <property type="protein sequence ID" value="KAF7138969.1"/>
    <property type="molecule type" value="Genomic_DNA"/>
</dbReference>
<feature type="transmembrane region" description="Helical" evidence="3">
    <location>
        <begin position="117"/>
        <end position="134"/>
    </location>
</feature>
<dbReference type="OrthoDB" id="1592474at2759"/>
<keyword evidence="6" id="KW-1185">Reference proteome</keyword>
<comment type="caution">
    <text evidence="5">The sequence shown here is derived from an EMBL/GenBank/DDBJ whole genome shotgun (WGS) entry which is preliminary data.</text>
</comment>
<feature type="transmembrane region" description="Helical" evidence="3">
    <location>
        <begin position="37"/>
        <end position="55"/>
    </location>
</feature>
<proteinExistence type="predicted"/>
<keyword evidence="3" id="KW-0812">Transmembrane</keyword>
<keyword evidence="1" id="KW-0406">Ion transport</keyword>
<dbReference type="Pfam" id="PF00924">
    <property type="entry name" value="MS_channel_2nd"/>
    <property type="match status" value="1"/>
</dbReference>
<sequence>MEFRDMLAINAMFSMLPTFDDQGFDLYPNRRKGFDPLGFITAVLTMVGVFVPLVFREMHKTQGPALLICGTRLWGRVSYQKSFLAALELPVTFLATVIATLLMGITVGRPIAIELRYVAPIFFGALTASLVWFLDQWKRNVLARALGIRSIPVVERENLLIFNRISTTYLFLNAVMLVAITFIGVVPLWISIVAIGIPGVIGGLVLFYHLNCPGICMSSAGNGLDFAPAIAGKDIVRNVFSGVKLIMFELSVGKIIRVHDVNAQVVGVGLTTTCLLMNERIPLTVPNSLLLKLWIHDQVGIFSLTSAVMPHQFFITLRKRIDGEVKSWLASGNEAKSDDVSRVMGMDVSEEVGVFGAFDRWDAMVAKVPLQTFDIDKIPETSNDIKQILISSPKVCLEEPPFCFLSQTQGAVDLVLGCSLRYMSFCWKLDFNPEDGFFYTGLNDQALALKLNLAEERSQLTLIKPTNYQQHLVKASKYKVQPQSYVPEDQVLKKVLLGDKESSDGKLGPIWQENNSRGLSTWEAIHSGNALSDSNIGSQFPKSENELMLTKKEFLTQALQIIKQHGATLACSLGDLLDSC</sequence>
<dbReference type="Proteomes" id="UP000626092">
    <property type="component" value="Unassembled WGS sequence"/>
</dbReference>
<dbReference type="InterPro" id="IPR006685">
    <property type="entry name" value="MscS_channel_2nd"/>
</dbReference>
<keyword evidence="2" id="KW-0407">Ion channel</keyword>
<evidence type="ECO:0000259" key="4">
    <source>
        <dbReference type="Pfam" id="PF00924"/>
    </source>
</evidence>